<feature type="compositionally biased region" description="Basic and acidic residues" evidence="2">
    <location>
        <begin position="1"/>
        <end position="15"/>
    </location>
</feature>
<dbReference type="EMBL" id="JAULJE010000018">
    <property type="protein sequence ID" value="KAK1332433.1"/>
    <property type="molecule type" value="Genomic_DNA"/>
</dbReference>
<dbReference type="GO" id="GO:0005737">
    <property type="term" value="C:cytoplasm"/>
    <property type="evidence" value="ECO:0007669"/>
    <property type="project" value="TreeGrafter"/>
</dbReference>
<dbReference type="InterPro" id="IPR026806">
    <property type="entry name" value="CDV3"/>
</dbReference>
<feature type="region of interest" description="Disordered" evidence="2">
    <location>
        <begin position="1"/>
        <end position="109"/>
    </location>
</feature>
<keyword evidence="4" id="KW-1185">Reference proteome</keyword>
<comment type="caution">
    <text evidence="3">The sequence shown here is derived from an EMBL/GenBank/DDBJ whole genome shotgun (WGS) entry which is preliminary data.</text>
</comment>
<dbReference type="Proteomes" id="UP001177744">
    <property type="component" value="Unassembled WGS sequence"/>
</dbReference>
<feature type="region of interest" description="Disordered" evidence="2">
    <location>
        <begin position="134"/>
        <end position="168"/>
    </location>
</feature>
<sequence>NSEKEEDDSEKREDPGDNWEEGGGGGGGVEKSSGPWNKTAPVQAPPAPVTETPEPAMTSGVYRPPGARLTTTRKTPQGPPEIYSDTQFPSLQSTAKHVESRKDKEMEKSFEVVRHKTRGRDEVSKNQALKLQLDNQYTVLENQTNSHTQREKESRKQASQNPTGKVPFGVFRPEARVAALETGFPPPCQAPARRAPKV</sequence>
<feature type="non-terminal residue" evidence="3">
    <location>
        <position position="1"/>
    </location>
</feature>
<feature type="compositionally biased region" description="Basic and acidic residues" evidence="2">
    <location>
        <begin position="96"/>
        <end position="109"/>
    </location>
</feature>
<organism evidence="3 4">
    <name type="scientific">Cnephaeus nilssonii</name>
    <name type="common">Northern bat</name>
    <name type="synonym">Eptesicus nilssonii</name>
    <dbReference type="NCBI Taxonomy" id="3371016"/>
    <lineage>
        <taxon>Eukaryota</taxon>
        <taxon>Metazoa</taxon>
        <taxon>Chordata</taxon>
        <taxon>Craniata</taxon>
        <taxon>Vertebrata</taxon>
        <taxon>Euteleostomi</taxon>
        <taxon>Mammalia</taxon>
        <taxon>Eutheria</taxon>
        <taxon>Laurasiatheria</taxon>
        <taxon>Chiroptera</taxon>
        <taxon>Yangochiroptera</taxon>
        <taxon>Vespertilionidae</taxon>
        <taxon>Cnephaeus</taxon>
    </lineage>
</organism>
<evidence type="ECO:0000313" key="4">
    <source>
        <dbReference type="Proteomes" id="UP001177744"/>
    </source>
</evidence>
<evidence type="ECO:0008006" key="5">
    <source>
        <dbReference type="Google" id="ProtNLM"/>
    </source>
</evidence>
<dbReference type="PANTHER" id="PTHR16284:SF13">
    <property type="entry name" value="PROTEIN CDV3 HOMOLOG"/>
    <property type="match status" value="1"/>
</dbReference>
<evidence type="ECO:0000256" key="2">
    <source>
        <dbReference type="SAM" id="MobiDB-lite"/>
    </source>
</evidence>
<reference evidence="3" key="1">
    <citation type="submission" date="2023-06" db="EMBL/GenBank/DDBJ databases">
        <title>Reference genome for the Northern bat (Eptesicus nilssonii), a most northern bat species.</title>
        <authorList>
            <person name="Laine V.N."/>
            <person name="Pulliainen A.T."/>
            <person name="Lilley T.M."/>
        </authorList>
    </citation>
    <scope>NUCLEOTIDE SEQUENCE</scope>
    <source>
        <strain evidence="3">BLF_Eptnil</strain>
        <tissue evidence="3">Kidney</tissue>
    </source>
</reference>
<dbReference type="AlphaFoldDB" id="A0AA40HJL8"/>
<feature type="compositionally biased region" description="Low complexity" evidence="2">
    <location>
        <begin position="49"/>
        <end position="58"/>
    </location>
</feature>
<feature type="compositionally biased region" description="Polar residues" evidence="2">
    <location>
        <begin position="84"/>
        <end position="95"/>
    </location>
</feature>
<dbReference type="Pfam" id="PF15359">
    <property type="entry name" value="CDV3"/>
    <property type="match status" value="1"/>
</dbReference>
<evidence type="ECO:0000313" key="3">
    <source>
        <dbReference type="EMBL" id="KAK1332433.1"/>
    </source>
</evidence>
<protein>
    <recommendedName>
        <fullName evidence="5">Protein CDV3 homolog</fullName>
    </recommendedName>
</protein>
<name>A0AA40HJL8_CNENI</name>
<feature type="non-terminal residue" evidence="3">
    <location>
        <position position="198"/>
    </location>
</feature>
<accession>A0AA40HJL8</accession>
<comment type="similarity">
    <text evidence="1">Belongs to the CDV3 family.</text>
</comment>
<gene>
    <name evidence="3" type="ORF">QTO34_007109</name>
</gene>
<evidence type="ECO:0000256" key="1">
    <source>
        <dbReference type="ARBA" id="ARBA00006062"/>
    </source>
</evidence>
<proteinExistence type="inferred from homology"/>
<feature type="compositionally biased region" description="Polar residues" evidence="2">
    <location>
        <begin position="134"/>
        <end position="147"/>
    </location>
</feature>
<dbReference type="PANTHER" id="PTHR16284">
    <property type="entry name" value="PROTEIN CDV3 HOMOLOG"/>
    <property type="match status" value="1"/>
</dbReference>